<accession>A0A1G4U0D5</accession>
<dbReference type="RefSeq" id="WP_090677396.1">
    <property type="nucleotide sequence ID" value="NZ_FMTT01000085.1"/>
</dbReference>
<evidence type="ECO:0000313" key="2">
    <source>
        <dbReference type="EMBL" id="SCW87081.1"/>
    </source>
</evidence>
<dbReference type="STRING" id="624147.SAMN04487970_108513"/>
<dbReference type="Pfam" id="PF09682">
    <property type="entry name" value="Phage_holin_6_1"/>
    <property type="match status" value="1"/>
</dbReference>
<keyword evidence="1" id="KW-0812">Transmembrane</keyword>
<gene>
    <name evidence="2" type="ORF">SAMN04487970_108513</name>
</gene>
<dbReference type="Proteomes" id="UP000198601">
    <property type="component" value="Unassembled WGS sequence"/>
</dbReference>
<dbReference type="AlphaFoldDB" id="A0A1G4U0D5"/>
<dbReference type="InterPro" id="IPR010026">
    <property type="entry name" value="Phage_holin_LL-H"/>
</dbReference>
<name>A0A1G4U0D5_9BACL</name>
<feature type="non-terminal residue" evidence="2">
    <location>
        <position position="144"/>
    </location>
</feature>
<keyword evidence="1" id="KW-1133">Transmembrane helix</keyword>
<sequence>MDFQPFISDIALAVIGIASAAAITMFFKLKKNVIGWIDSKTTGQHREILHKVAEEAFAFAETSATGQKGAEKLNAAIEYANTHLGESGIQMNPAAVRGAIEKAYLAHKATTGQKAATEAPAEQPQPEHVQQLLAAVNAFSMVEK</sequence>
<evidence type="ECO:0000256" key="1">
    <source>
        <dbReference type="SAM" id="Phobius"/>
    </source>
</evidence>
<feature type="transmembrane region" description="Helical" evidence="1">
    <location>
        <begin position="6"/>
        <end position="27"/>
    </location>
</feature>
<keyword evidence="3" id="KW-1185">Reference proteome</keyword>
<dbReference type="EMBL" id="FMTT01000085">
    <property type="protein sequence ID" value="SCW87081.1"/>
    <property type="molecule type" value="Genomic_DNA"/>
</dbReference>
<reference evidence="3" key="1">
    <citation type="submission" date="2016-10" db="EMBL/GenBank/DDBJ databases">
        <authorList>
            <person name="Varghese N."/>
            <person name="Submissions S."/>
        </authorList>
    </citation>
    <scope>NUCLEOTIDE SEQUENCE [LARGE SCALE GENOMIC DNA]</scope>
    <source>
        <strain evidence="3">CGMCC 1.8946</strain>
    </source>
</reference>
<organism evidence="2 3">
    <name type="scientific">Paenibacillus tianmuensis</name>
    <dbReference type="NCBI Taxonomy" id="624147"/>
    <lineage>
        <taxon>Bacteria</taxon>
        <taxon>Bacillati</taxon>
        <taxon>Bacillota</taxon>
        <taxon>Bacilli</taxon>
        <taxon>Bacillales</taxon>
        <taxon>Paenibacillaceae</taxon>
        <taxon>Paenibacillus</taxon>
    </lineage>
</organism>
<dbReference type="OrthoDB" id="2625000at2"/>
<keyword evidence="1" id="KW-0472">Membrane</keyword>
<proteinExistence type="predicted"/>
<protein>
    <submittedName>
        <fullName evidence="2">Bacteriophage holin of superfamily 6 (Holin_LLH)</fullName>
    </submittedName>
</protein>
<evidence type="ECO:0000313" key="3">
    <source>
        <dbReference type="Proteomes" id="UP000198601"/>
    </source>
</evidence>